<dbReference type="SUPFAM" id="SSF54106">
    <property type="entry name" value="LysM domain"/>
    <property type="match status" value="2"/>
</dbReference>
<dbReference type="SMART" id="SM00257">
    <property type="entry name" value="LysM"/>
    <property type="match status" value="2"/>
</dbReference>
<dbReference type="SUPFAM" id="SSF48452">
    <property type="entry name" value="TPR-like"/>
    <property type="match status" value="1"/>
</dbReference>
<dbReference type="Pfam" id="PF13431">
    <property type="entry name" value="TPR_17"/>
    <property type="match status" value="1"/>
</dbReference>
<dbReference type="STRING" id="1123010.SAMN02745724_02247"/>
<dbReference type="PROSITE" id="PS51257">
    <property type="entry name" value="PROKAR_LIPOPROTEIN"/>
    <property type="match status" value="1"/>
</dbReference>
<feature type="repeat" description="TPR" evidence="3">
    <location>
        <begin position="109"/>
        <end position="142"/>
    </location>
</feature>
<dbReference type="AlphaFoldDB" id="A0A1I1L472"/>
<dbReference type="Proteomes" id="UP000198862">
    <property type="component" value="Unassembled WGS sequence"/>
</dbReference>
<feature type="repeat" description="TPR" evidence="3">
    <location>
        <begin position="75"/>
        <end position="108"/>
    </location>
</feature>
<proteinExistence type="predicted"/>
<dbReference type="Gene3D" id="1.25.40.10">
    <property type="entry name" value="Tetratricopeptide repeat domain"/>
    <property type="match status" value="1"/>
</dbReference>
<dbReference type="InterPro" id="IPR019734">
    <property type="entry name" value="TPR_rpt"/>
</dbReference>
<evidence type="ECO:0000256" key="2">
    <source>
        <dbReference type="ARBA" id="ARBA00022803"/>
    </source>
</evidence>
<dbReference type="NCBIfam" id="TIGR02521">
    <property type="entry name" value="type_IV_pilW"/>
    <property type="match status" value="1"/>
</dbReference>
<dbReference type="SMART" id="SM00028">
    <property type="entry name" value="TPR"/>
    <property type="match status" value="4"/>
</dbReference>
<organism evidence="5 6">
    <name type="scientific">Pseudoalteromonas denitrificans DSM 6059</name>
    <dbReference type="NCBI Taxonomy" id="1123010"/>
    <lineage>
        <taxon>Bacteria</taxon>
        <taxon>Pseudomonadati</taxon>
        <taxon>Pseudomonadota</taxon>
        <taxon>Gammaproteobacteria</taxon>
        <taxon>Alteromonadales</taxon>
        <taxon>Pseudoalteromonadaceae</taxon>
        <taxon>Pseudoalteromonas</taxon>
    </lineage>
</organism>
<dbReference type="InterPro" id="IPR013360">
    <property type="entry name" value="Pilus_4_PilW"/>
</dbReference>
<dbReference type="InterPro" id="IPR036779">
    <property type="entry name" value="LysM_dom_sf"/>
</dbReference>
<protein>
    <submittedName>
        <fullName evidence="5">Type IV pilus assembly protein PilF</fullName>
    </submittedName>
</protein>
<dbReference type="InterPro" id="IPR011990">
    <property type="entry name" value="TPR-like_helical_dom_sf"/>
</dbReference>
<sequence>MRHLLFYSLILLSVSGCVTQNVYEGSKKSVVNKKVDNSQAARTRISLALKYLSMGDSSQAKFNLEKAYQFSPKLPEVHYTTAYYYQSVGEPGKAKKSYKTALALAPNDANTLNNYGVFLCDIGEYDNAIDNFLRAIEIPSYLRVAESYENLALCAIESDDFDNVEGYLKSSVKHSPMRGSSLINLAAFYYAKSDLHKAQGILKRYESAGRISSRSLLLSYLIESSMGHIETASNLAKTIEQTYTTSSEARILRQNKTASSEFERLKDQYRKSELRKLQKDILSRKEKPKIKIIKKKKAPKVPKVAQVINKNTELVIQKPKVDVLKSEKLNVEETSKTEKSVDSENEATQVINKIQEPIVEVLKAEESTVEEILMTETDVPKVSLNKVAPVINKKTELVIQEPKVEASKTEKTSVSEGVIESKSLMIEQAYSSVKRDVTQIETPFHIVKNGENLFNLSVKYNVKLKTLLAWNNLTENDQVFRGTKIFLNNPNVYHQVTGGDTLFSISLKYNILMKKLLEWNALKENTNLTPNHKILLVDPKTYIL</sequence>
<feature type="domain" description="LysM" evidence="4">
    <location>
        <begin position="492"/>
        <end position="536"/>
    </location>
</feature>
<dbReference type="OrthoDB" id="9814042at2"/>
<keyword evidence="2 3" id="KW-0802">TPR repeat</keyword>
<evidence type="ECO:0000313" key="5">
    <source>
        <dbReference type="EMBL" id="SFC67856.1"/>
    </source>
</evidence>
<dbReference type="RefSeq" id="WP_091983686.1">
    <property type="nucleotide sequence ID" value="NZ_FOLO01000015.1"/>
</dbReference>
<dbReference type="PROSITE" id="PS51782">
    <property type="entry name" value="LYSM"/>
    <property type="match status" value="2"/>
</dbReference>
<feature type="domain" description="LysM" evidence="4">
    <location>
        <begin position="443"/>
        <end position="487"/>
    </location>
</feature>
<evidence type="ECO:0000256" key="3">
    <source>
        <dbReference type="PROSITE-ProRule" id="PRU00339"/>
    </source>
</evidence>
<dbReference type="PANTHER" id="PTHR45586:SF1">
    <property type="entry name" value="LIPOPOLYSACCHARIDE ASSEMBLY PROTEIN B"/>
    <property type="match status" value="1"/>
</dbReference>
<reference evidence="5 6" key="1">
    <citation type="submission" date="2016-10" db="EMBL/GenBank/DDBJ databases">
        <authorList>
            <person name="de Groot N.N."/>
        </authorList>
    </citation>
    <scope>NUCLEOTIDE SEQUENCE [LARGE SCALE GENOMIC DNA]</scope>
    <source>
        <strain evidence="5 6">DSM 6059</strain>
    </source>
</reference>
<evidence type="ECO:0000259" key="4">
    <source>
        <dbReference type="PROSITE" id="PS51782"/>
    </source>
</evidence>
<dbReference type="PROSITE" id="PS50005">
    <property type="entry name" value="TPR"/>
    <property type="match status" value="2"/>
</dbReference>
<dbReference type="Pfam" id="PF01476">
    <property type="entry name" value="LysM"/>
    <property type="match status" value="2"/>
</dbReference>
<keyword evidence="1" id="KW-0677">Repeat</keyword>
<evidence type="ECO:0000256" key="1">
    <source>
        <dbReference type="ARBA" id="ARBA00022737"/>
    </source>
</evidence>
<dbReference type="Gene3D" id="3.10.350.10">
    <property type="entry name" value="LysM domain"/>
    <property type="match status" value="2"/>
</dbReference>
<dbReference type="InterPro" id="IPR018392">
    <property type="entry name" value="LysM"/>
</dbReference>
<accession>A0A1I1L472</accession>
<evidence type="ECO:0000313" key="6">
    <source>
        <dbReference type="Proteomes" id="UP000198862"/>
    </source>
</evidence>
<name>A0A1I1L472_9GAMM</name>
<gene>
    <name evidence="5" type="ORF">SAMN02745724_02247</name>
</gene>
<keyword evidence="6" id="KW-1185">Reference proteome</keyword>
<dbReference type="CDD" id="cd00118">
    <property type="entry name" value="LysM"/>
    <property type="match status" value="2"/>
</dbReference>
<dbReference type="EMBL" id="FOLO01000015">
    <property type="protein sequence ID" value="SFC67856.1"/>
    <property type="molecule type" value="Genomic_DNA"/>
</dbReference>
<dbReference type="PANTHER" id="PTHR45586">
    <property type="entry name" value="TPR REPEAT-CONTAINING PROTEIN PA4667"/>
    <property type="match status" value="1"/>
</dbReference>
<dbReference type="InterPro" id="IPR051012">
    <property type="entry name" value="CellSynth/LPSAsmb/PSIAsmb"/>
</dbReference>